<organism evidence="1 2">
    <name type="scientific">Suillus fuscotomentosus</name>
    <dbReference type="NCBI Taxonomy" id="1912939"/>
    <lineage>
        <taxon>Eukaryota</taxon>
        <taxon>Fungi</taxon>
        <taxon>Dikarya</taxon>
        <taxon>Basidiomycota</taxon>
        <taxon>Agaricomycotina</taxon>
        <taxon>Agaricomycetes</taxon>
        <taxon>Agaricomycetidae</taxon>
        <taxon>Boletales</taxon>
        <taxon>Suillineae</taxon>
        <taxon>Suillaceae</taxon>
        <taxon>Suillus</taxon>
    </lineage>
</organism>
<sequence>MNKQFTKSPGYVSIVTTDWVKKAVLRLGLLDFHQSLSEGLIVANSRHISCVATYASTLLVRALWLTSNTPLLVAIQRFCSHGEFHNIYCRITRNSASPAPSFYKMGEPNWFDVTPVSDEDIIASPWAMLPHVIMICMSGEGTIDDFRRLLLDRNQGNWRPSQPHNGTCQEIVDYVSKLKELNFAHFMAHCSAHHDQFPFTLPDDEDALERVSDLIQKGLGERASDTFKAARDGADDFGTGRSMNMFTIEHLVVEFPGMILKELQGKPTVYGCRLES</sequence>
<gene>
    <name evidence="1" type="ORF">F5891DRAFT_1281534</name>
</gene>
<accession>A0AAD4DVF7</accession>
<keyword evidence="2" id="KW-1185">Reference proteome</keyword>
<dbReference type="EMBL" id="JABBWK010000077">
    <property type="protein sequence ID" value="KAG1894637.1"/>
    <property type="molecule type" value="Genomic_DNA"/>
</dbReference>
<name>A0AAD4DVF7_9AGAM</name>
<dbReference type="Proteomes" id="UP001195769">
    <property type="component" value="Unassembled WGS sequence"/>
</dbReference>
<dbReference type="GeneID" id="64664777"/>
<evidence type="ECO:0000313" key="1">
    <source>
        <dbReference type="EMBL" id="KAG1894637.1"/>
    </source>
</evidence>
<dbReference type="AlphaFoldDB" id="A0AAD4DVF7"/>
<evidence type="ECO:0000313" key="2">
    <source>
        <dbReference type="Proteomes" id="UP001195769"/>
    </source>
</evidence>
<dbReference type="RefSeq" id="XP_041220213.1">
    <property type="nucleotide sequence ID" value="XM_041370479.1"/>
</dbReference>
<proteinExistence type="predicted"/>
<protein>
    <submittedName>
        <fullName evidence="1">Uncharacterized protein</fullName>
    </submittedName>
</protein>
<comment type="caution">
    <text evidence="1">The sequence shown here is derived from an EMBL/GenBank/DDBJ whole genome shotgun (WGS) entry which is preliminary data.</text>
</comment>
<reference evidence="1" key="1">
    <citation type="journal article" date="2020" name="New Phytol.">
        <title>Comparative genomics reveals dynamic genome evolution in host specialist ectomycorrhizal fungi.</title>
        <authorList>
            <person name="Lofgren L.A."/>
            <person name="Nguyen N.H."/>
            <person name="Vilgalys R."/>
            <person name="Ruytinx J."/>
            <person name="Liao H.L."/>
            <person name="Branco S."/>
            <person name="Kuo A."/>
            <person name="LaButti K."/>
            <person name="Lipzen A."/>
            <person name="Andreopoulos W."/>
            <person name="Pangilinan J."/>
            <person name="Riley R."/>
            <person name="Hundley H."/>
            <person name="Na H."/>
            <person name="Barry K."/>
            <person name="Grigoriev I.V."/>
            <person name="Stajich J.E."/>
            <person name="Kennedy P.G."/>
        </authorList>
    </citation>
    <scope>NUCLEOTIDE SEQUENCE</scope>
    <source>
        <strain evidence="1">FC203</strain>
    </source>
</reference>